<feature type="compositionally biased region" description="Low complexity" evidence="1">
    <location>
        <begin position="1614"/>
        <end position="1628"/>
    </location>
</feature>
<feature type="compositionally biased region" description="Low complexity" evidence="1">
    <location>
        <begin position="1537"/>
        <end position="1579"/>
    </location>
</feature>
<feature type="region of interest" description="Disordered" evidence="1">
    <location>
        <begin position="1376"/>
        <end position="1628"/>
    </location>
</feature>
<feature type="region of interest" description="Disordered" evidence="1">
    <location>
        <begin position="787"/>
        <end position="810"/>
    </location>
</feature>
<feature type="region of interest" description="Disordered" evidence="1">
    <location>
        <begin position="2570"/>
        <end position="2590"/>
    </location>
</feature>
<protein>
    <submittedName>
        <fullName evidence="3">Uncharacterized protein</fullName>
    </submittedName>
</protein>
<feature type="region of interest" description="Disordered" evidence="1">
    <location>
        <begin position="2109"/>
        <end position="2130"/>
    </location>
</feature>
<feature type="region of interest" description="Disordered" evidence="1">
    <location>
        <begin position="2049"/>
        <end position="2096"/>
    </location>
</feature>
<feature type="region of interest" description="Disordered" evidence="1">
    <location>
        <begin position="543"/>
        <end position="643"/>
    </location>
</feature>
<comment type="caution">
    <text evidence="3">The sequence shown here is derived from an EMBL/GenBank/DDBJ whole genome shotgun (WGS) entry which is preliminary data.</text>
</comment>
<feature type="compositionally biased region" description="Polar residues" evidence="1">
    <location>
        <begin position="1818"/>
        <end position="1827"/>
    </location>
</feature>
<feature type="compositionally biased region" description="Polar residues" evidence="1">
    <location>
        <begin position="285"/>
        <end position="295"/>
    </location>
</feature>
<feature type="region of interest" description="Disordered" evidence="1">
    <location>
        <begin position="675"/>
        <end position="725"/>
    </location>
</feature>
<feature type="region of interest" description="Disordered" evidence="1">
    <location>
        <begin position="1945"/>
        <end position="1973"/>
    </location>
</feature>
<name>A0AAV4BBG7_9GAST</name>
<feature type="compositionally biased region" description="Polar residues" evidence="1">
    <location>
        <begin position="1152"/>
        <end position="1162"/>
    </location>
</feature>
<feature type="compositionally biased region" description="Low complexity" evidence="1">
    <location>
        <begin position="1380"/>
        <end position="1402"/>
    </location>
</feature>
<feature type="compositionally biased region" description="Low complexity" evidence="1">
    <location>
        <begin position="348"/>
        <end position="372"/>
    </location>
</feature>
<feature type="compositionally biased region" description="Polar residues" evidence="1">
    <location>
        <begin position="305"/>
        <end position="339"/>
    </location>
</feature>
<feature type="compositionally biased region" description="Polar residues" evidence="1">
    <location>
        <begin position="2009"/>
        <end position="2018"/>
    </location>
</feature>
<feature type="region of interest" description="Disordered" evidence="1">
    <location>
        <begin position="1142"/>
        <end position="1164"/>
    </location>
</feature>
<feature type="region of interest" description="Disordered" evidence="1">
    <location>
        <begin position="2312"/>
        <end position="2331"/>
    </location>
</feature>
<feature type="compositionally biased region" description="Low complexity" evidence="1">
    <location>
        <begin position="998"/>
        <end position="1009"/>
    </location>
</feature>
<feature type="compositionally biased region" description="Low complexity" evidence="1">
    <location>
        <begin position="1510"/>
        <end position="1525"/>
    </location>
</feature>
<feature type="compositionally biased region" description="Polar residues" evidence="1">
    <location>
        <begin position="2163"/>
        <end position="2176"/>
    </location>
</feature>
<feature type="compositionally biased region" description="Polar residues" evidence="1">
    <location>
        <begin position="870"/>
        <end position="880"/>
    </location>
</feature>
<feature type="compositionally biased region" description="Polar residues" evidence="1">
    <location>
        <begin position="1839"/>
        <end position="1849"/>
    </location>
</feature>
<feature type="compositionally biased region" description="Low complexity" evidence="1">
    <location>
        <begin position="1459"/>
        <end position="1477"/>
    </location>
</feature>
<feature type="region of interest" description="Disordered" evidence="1">
    <location>
        <begin position="1662"/>
        <end position="1682"/>
    </location>
</feature>
<feature type="compositionally biased region" description="Polar residues" evidence="1">
    <location>
        <begin position="2215"/>
        <end position="2252"/>
    </location>
</feature>
<keyword evidence="4" id="KW-1185">Reference proteome</keyword>
<feature type="region of interest" description="Disordered" evidence="1">
    <location>
        <begin position="975"/>
        <end position="1037"/>
    </location>
</feature>
<dbReference type="Proteomes" id="UP000735302">
    <property type="component" value="Unassembled WGS sequence"/>
</dbReference>
<gene>
    <name evidence="3" type="ORF">PoB_004257900</name>
</gene>
<feature type="compositionally biased region" description="Low complexity" evidence="1">
    <location>
        <begin position="975"/>
        <end position="986"/>
    </location>
</feature>
<feature type="compositionally biased region" description="Polar residues" evidence="1">
    <location>
        <begin position="2050"/>
        <end position="2075"/>
    </location>
</feature>
<feature type="compositionally biased region" description="Polar residues" evidence="1">
    <location>
        <begin position="1642"/>
        <end position="1652"/>
    </location>
</feature>
<feature type="compositionally biased region" description="Low complexity" evidence="1">
    <location>
        <begin position="1484"/>
        <end position="1499"/>
    </location>
</feature>
<evidence type="ECO:0000256" key="1">
    <source>
        <dbReference type="SAM" id="MobiDB-lite"/>
    </source>
</evidence>
<feature type="compositionally biased region" description="Polar residues" evidence="1">
    <location>
        <begin position="1404"/>
        <end position="1421"/>
    </location>
</feature>
<feature type="region of interest" description="Disordered" evidence="1">
    <location>
        <begin position="285"/>
        <end position="372"/>
    </location>
</feature>
<accession>A0AAV4BBG7</accession>
<feature type="compositionally biased region" description="Polar residues" evidence="1">
    <location>
        <begin position="201"/>
        <end position="232"/>
    </location>
</feature>
<feature type="region of interest" description="Disordered" evidence="1">
    <location>
        <begin position="2155"/>
        <end position="2176"/>
    </location>
</feature>
<feature type="compositionally biased region" description="Low complexity" evidence="1">
    <location>
        <begin position="675"/>
        <end position="691"/>
    </location>
</feature>
<feature type="compositionally biased region" description="Low complexity" evidence="1">
    <location>
        <begin position="571"/>
        <end position="582"/>
    </location>
</feature>
<feature type="region of interest" description="Disordered" evidence="1">
    <location>
        <begin position="196"/>
        <end position="239"/>
    </location>
</feature>
<feature type="region of interest" description="Disordered" evidence="1">
    <location>
        <begin position="2465"/>
        <end position="2498"/>
    </location>
</feature>
<dbReference type="EMBL" id="BLXT01004644">
    <property type="protein sequence ID" value="GFO16074.1"/>
    <property type="molecule type" value="Genomic_DNA"/>
</dbReference>
<feature type="compositionally biased region" description="Low complexity" evidence="1">
    <location>
        <begin position="1950"/>
        <end position="1967"/>
    </location>
</feature>
<feature type="region of interest" description="Disordered" evidence="1">
    <location>
        <begin position="1090"/>
        <end position="1128"/>
    </location>
</feature>
<feature type="compositionally biased region" description="Polar residues" evidence="1">
    <location>
        <begin position="2470"/>
        <end position="2498"/>
    </location>
</feature>
<feature type="chain" id="PRO_5043551144" evidence="2">
    <location>
        <begin position="27"/>
        <end position="2590"/>
    </location>
</feature>
<feature type="compositionally biased region" description="Polar residues" evidence="1">
    <location>
        <begin position="544"/>
        <end position="569"/>
    </location>
</feature>
<feature type="compositionally biased region" description="Low complexity" evidence="1">
    <location>
        <begin position="2193"/>
        <end position="2208"/>
    </location>
</feature>
<feature type="compositionally biased region" description="Basic and acidic residues" evidence="1">
    <location>
        <begin position="2574"/>
        <end position="2590"/>
    </location>
</feature>
<dbReference type="PROSITE" id="PS51257">
    <property type="entry name" value="PROKAR_LIPOPROTEIN"/>
    <property type="match status" value="1"/>
</dbReference>
<feature type="region of interest" description="Disordered" evidence="1">
    <location>
        <begin position="1986"/>
        <end position="2035"/>
    </location>
</feature>
<feature type="compositionally biased region" description="Basic and acidic residues" evidence="1">
    <location>
        <begin position="2083"/>
        <end position="2092"/>
    </location>
</feature>
<feature type="compositionally biased region" description="Low complexity" evidence="1">
    <location>
        <begin position="621"/>
        <end position="643"/>
    </location>
</feature>
<feature type="region of interest" description="Disordered" evidence="1">
    <location>
        <begin position="864"/>
        <end position="953"/>
    </location>
</feature>
<organism evidence="3 4">
    <name type="scientific">Plakobranchus ocellatus</name>
    <dbReference type="NCBI Taxonomy" id="259542"/>
    <lineage>
        <taxon>Eukaryota</taxon>
        <taxon>Metazoa</taxon>
        <taxon>Spiralia</taxon>
        <taxon>Lophotrochozoa</taxon>
        <taxon>Mollusca</taxon>
        <taxon>Gastropoda</taxon>
        <taxon>Heterobranchia</taxon>
        <taxon>Euthyneura</taxon>
        <taxon>Panpulmonata</taxon>
        <taxon>Sacoglossa</taxon>
        <taxon>Placobranchoidea</taxon>
        <taxon>Plakobranchidae</taxon>
        <taxon>Plakobranchus</taxon>
    </lineage>
</organism>
<feature type="signal peptide" evidence="2">
    <location>
        <begin position="1"/>
        <end position="26"/>
    </location>
</feature>
<sequence>MEQMKTRKVVALDCLIFLALISACQARAFEDSRTWKEAGAHGSFFLNLIKKLNSSTAFDKFSLRYNEDPESFNISIKDVDEDINMDGNGNKLSSEINKTLESEEFDDSSDEEVKTKGQVGSVPPSMETDEARTGDEPAEQNDLNFTDFSHNVWMPNDETDVYLKPVTFLTGRWPDDITDGIRSTAVPNIGHATTAVRTDPYLTTTGPDNSSRPQESDTSNIIDRQEPTTSATKMAPMNVTDAMPVNEIASKSDPVLHTNTDSKTKHLSKLQNNIIKEIVQLGQNKNLTKPSNSSEVIEHDLNSDPPKNSNISILQATESSNLKTNESTTTAIVNNSEGEMTTKHKMTPENATENENNTSVANTEESSSTSPVQLTLTTTTKMNPNSKATSAMNRKNKATHAPTLATRAVTKRYENNIAHPNSVTSSSSTKYITKETPIGPTNTESAEFDTVEKSESNVTATGSLEKGEYQKSTVPNASVYNKRSGVSTSSDQTTIMVTLSKRIDTTVTENSKTEEKHKMTITKGISRAVTENVKEPEILMMNPTEGSATPVTENTKVTGTPVTEQTKGPATTVTENTKETGTPVTEQTKGPATIVTGKTKETGTPVTEQTKGPGTAATGENPSTFIFSTSTPTTVTNRTEGTRSTIISSSTTPLTITTRIGETLSTIISSQTTRSTITTTTGETPSTIISSQSAPSTITTRSEETPSAIIPSPSTPPTPSTMLTPSNEQTKAIAKLPLSAILENKIEIEKTASTTISHLSTEFATEIPEDDHKATILATEKDISKSDSNLKIPSLTTEEEERRTSSPSNLLSLSTSAIQNWRGKTTFTEKVSLTTTLVTEEGIEITASPVGPIASRVFATEDNVHETESTVKAPSTTRLTPEQDFDKTSLTVQTEGKNKVESTSSATSQTEKDYNQTPSVLGRFSSTTEETRKEGEVTGHAMFSPPSTSFRTGNENYSPVLSFWPVTKLPDILKSDTTSTTPSSTTLNSQEENEDTKSSMASILSSSSEAKAKPFRWPSPPTTPETRETTPASTLSSATALQAANDVTTSSPMPSETLKDEETVKDGRFSFAKSEKTGKNKETNPTVLYSSSAALETDKKGQETSPAVTPSVSSRLSTTTETTSENEVEDWATQYLTLSSSRDLDSNKNEKTTLATPSSSPTRLELGRVIKQNVSSVSSPLSTRSETGIGEVTTLSSAPFSFTILDGLNGKEINPAASFSFSTTKAMDEETATTGTEVTEQIIPVTTPTSTLPASEHDVAAPSIVFPSFVTLKSGSGEDDSKAMPSTSLTFLQNEVRDKETTPSFTYSSSRALVSVKEDGNVPPMTSSSLMASENMRGEEASLPGNNFASTAAKTGTGERSIQVVTFATSMALEIVKGQKTTPPSRTSSSTTLEPTTKPETTISKETTQALTPSSSTTLEFTTMLETQTSKETTPTLTSSSSTTLEPATTLEIQASKETTQALTSSSSTTLKPATTLETQASKETTPTLTSSSSTTLEPATMLETQASKETTPTLTSFSSTTLEPATTLETQASKETTPALTPSSSTTLEFTTMLETQTSKETTPTLTPSSSTTLEPATQLETQASKETNPALTSSSSTTLKPAKMLETQASKETTPTLTSSSSTTLEAATQLETQARKETTQALTPSSSTPLEPATMLETQASKETNPALTPSSSTTLEPATMLETRANLKSAKAEALESSLKSSLSTILETETSKAANPAKITPALSTLETGKAAEIFPDTLSSLFTTIKAVEDKQTDTNEITYSSTLLATEKSKAATPGLISSSLFTLVADGENGTIPAATASSSTTIKTRKSKQATPSVTTLSIPLETEGEAVETTPSVTTSSIPLETEGEAVETPPSTQGEAVETTPSVTTSSIPLETEEVVDTASGVTILSSTTSQTGKREETIPATLHTLSSTFEAEKKEEKTSMIISSPFKTLDTKLEERTTSTVDTSASSSFSHTEASGGKGASLLTTLRAEMGGEETMSAVPTPSSTKGQAQKEEGITSFASSANSPKTLEAEEEDKDTLSTIPTFSGVETEYGVKEAASTVSSTIPPTFTTEDTVEKQSSTRAAHSSLKLENNSEHEDKDTSTTVKPFLWDTGKADEREVPAASLSPTTSPFETRGKDASTSDFELLISAKSIEAVVTPGLSPSIGAGGEGSSQTVPSTASSQPSLAVSKLTTLISTAAMNVSPSASSPRASVAGVAKQETRTKSPSYSMPSTEETKVQSFSTNRVEITDTQVQGLSSNRVEITENPRTKGEHKRSEFPIFTGVMSHIPGSSIDVFTNVAPTTMPSPSKVPFVHTFTATASRQRKQITSPASPLPKGTVSTETETRLHNLDLINLITVLGALVDPSSIANFRGLCTFSLTSNNREENLLATLKDLENSKMIRVSLRQKFENYVKLSGLNPLLWGKVFSLASQYQCMKNLQHTLLQSPYYPGLWAANNPNPWFFDIPVSQLPNIPGGTQGNIPQTNDANQVSPNTAEPSPQPQPSRINSDAYLQGYLASRRRFLQRHREYPVYPGEYLNIPGLKNYYYINGPVTFNNAGNVNSKQNYVRPFETFPFNSDYGLEPSKDRVPNNLDRSLHHE</sequence>
<feature type="region of interest" description="Disordered" evidence="1">
    <location>
        <begin position="1635"/>
        <end position="1654"/>
    </location>
</feature>
<proteinExistence type="predicted"/>
<evidence type="ECO:0000313" key="4">
    <source>
        <dbReference type="Proteomes" id="UP000735302"/>
    </source>
</evidence>
<feature type="region of interest" description="Disordered" evidence="1">
    <location>
        <begin position="1808"/>
        <end position="1878"/>
    </location>
</feature>
<feature type="compositionally biased region" description="Low complexity" evidence="1">
    <location>
        <begin position="1425"/>
        <end position="1452"/>
    </location>
</feature>
<feature type="compositionally biased region" description="Basic and acidic residues" evidence="1">
    <location>
        <begin position="2253"/>
        <end position="2265"/>
    </location>
</feature>
<feature type="compositionally biased region" description="Polar residues" evidence="1">
    <location>
        <begin position="1860"/>
        <end position="1878"/>
    </location>
</feature>
<evidence type="ECO:0000256" key="2">
    <source>
        <dbReference type="SAM" id="SignalP"/>
    </source>
</evidence>
<reference evidence="3 4" key="1">
    <citation type="journal article" date="2021" name="Elife">
        <title>Chloroplast acquisition without the gene transfer in kleptoplastic sea slugs, Plakobranchus ocellatus.</title>
        <authorList>
            <person name="Maeda T."/>
            <person name="Takahashi S."/>
            <person name="Yoshida T."/>
            <person name="Shimamura S."/>
            <person name="Takaki Y."/>
            <person name="Nagai Y."/>
            <person name="Toyoda A."/>
            <person name="Suzuki Y."/>
            <person name="Arimoto A."/>
            <person name="Ishii H."/>
            <person name="Satoh N."/>
            <person name="Nishiyama T."/>
            <person name="Hasebe M."/>
            <person name="Maruyama T."/>
            <person name="Minagawa J."/>
            <person name="Obokata J."/>
            <person name="Shigenobu S."/>
        </authorList>
    </citation>
    <scope>NUCLEOTIDE SEQUENCE [LARGE SCALE GENOMIC DNA]</scope>
</reference>
<feature type="region of interest" description="Disordered" evidence="1">
    <location>
        <begin position="2193"/>
        <end position="2265"/>
    </location>
</feature>
<feature type="compositionally biased region" description="Polar residues" evidence="1">
    <location>
        <begin position="1662"/>
        <end position="1680"/>
    </location>
</feature>
<feature type="compositionally biased region" description="Polar residues" evidence="1">
    <location>
        <begin position="602"/>
        <end position="612"/>
    </location>
</feature>
<feature type="region of interest" description="Disordered" evidence="1">
    <location>
        <begin position="101"/>
        <end position="142"/>
    </location>
</feature>
<keyword evidence="2" id="KW-0732">Signal</keyword>
<evidence type="ECO:0000313" key="3">
    <source>
        <dbReference type="EMBL" id="GFO16074.1"/>
    </source>
</evidence>
<feature type="compositionally biased region" description="Polar residues" evidence="1">
    <location>
        <begin position="1580"/>
        <end position="1601"/>
    </location>
</feature>
<feature type="compositionally biased region" description="Polar residues" evidence="1">
    <location>
        <begin position="2312"/>
        <end position="2322"/>
    </location>
</feature>
<feature type="compositionally biased region" description="Low complexity" evidence="1">
    <location>
        <begin position="1111"/>
        <end position="1123"/>
    </location>
</feature>
<feature type="compositionally biased region" description="Polar residues" evidence="1">
    <location>
        <begin position="1990"/>
        <end position="2000"/>
    </location>
</feature>
<feature type="compositionally biased region" description="Basic and acidic residues" evidence="1">
    <location>
        <begin position="1142"/>
        <end position="1151"/>
    </location>
</feature>
<feature type="compositionally biased region" description="Polar residues" evidence="1">
    <location>
        <begin position="888"/>
        <end position="928"/>
    </location>
</feature>